<accession>A0A1J1IDR2</accession>
<keyword evidence="3" id="KW-1185">Reference proteome</keyword>
<dbReference type="Proteomes" id="UP000183832">
    <property type="component" value="Unassembled WGS sequence"/>
</dbReference>
<keyword evidence="1" id="KW-0472">Membrane</keyword>
<keyword evidence="1" id="KW-1133">Transmembrane helix</keyword>
<gene>
    <name evidence="2" type="ORF">CLUMA_CG011072</name>
</gene>
<evidence type="ECO:0000313" key="2">
    <source>
        <dbReference type="EMBL" id="CRK97692.1"/>
    </source>
</evidence>
<evidence type="ECO:0000256" key="1">
    <source>
        <dbReference type="SAM" id="Phobius"/>
    </source>
</evidence>
<name>A0A1J1IDR2_9DIPT</name>
<protein>
    <submittedName>
        <fullName evidence="2">CLUMA_CG011072, isoform A</fullName>
    </submittedName>
</protein>
<feature type="transmembrane region" description="Helical" evidence="1">
    <location>
        <begin position="36"/>
        <end position="58"/>
    </location>
</feature>
<keyword evidence="1" id="KW-0812">Transmembrane</keyword>
<dbReference type="EMBL" id="CVRI01000047">
    <property type="protein sequence ID" value="CRK97692.1"/>
    <property type="molecule type" value="Genomic_DNA"/>
</dbReference>
<proteinExistence type="predicted"/>
<evidence type="ECO:0000313" key="3">
    <source>
        <dbReference type="Proteomes" id="UP000183832"/>
    </source>
</evidence>
<organism evidence="2 3">
    <name type="scientific">Clunio marinus</name>
    <dbReference type="NCBI Taxonomy" id="568069"/>
    <lineage>
        <taxon>Eukaryota</taxon>
        <taxon>Metazoa</taxon>
        <taxon>Ecdysozoa</taxon>
        <taxon>Arthropoda</taxon>
        <taxon>Hexapoda</taxon>
        <taxon>Insecta</taxon>
        <taxon>Pterygota</taxon>
        <taxon>Neoptera</taxon>
        <taxon>Endopterygota</taxon>
        <taxon>Diptera</taxon>
        <taxon>Nematocera</taxon>
        <taxon>Chironomoidea</taxon>
        <taxon>Chironomidae</taxon>
        <taxon>Clunio</taxon>
    </lineage>
</organism>
<dbReference type="AlphaFoldDB" id="A0A1J1IDR2"/>
<sequence length="64" mass="7129">MFIQEHSVVNIATTDNAVLDVEKMEGDHLSSSVKCLIVTTYVSNQTCFIGILLLWQLISVKMSN</sequence>
<reference evidence="2 3" key="1">
    <citation type="submission" date="2015-04" db="EMBL/GenBank/DDBJ databases">
        <authorList>
            <person name="Syromyatnikov M.Y."/>
            <person name="Popov V.N."/>
        </authorList>
    </citation>
    <scope>NUCLEOTIDE SEQUENCE [LARGE SCALE GENOMIC DNA]</scope>
</reference>